<proteinExistence type="predicted"/>
<dbReference type="AlphaFoldDB" id="A0A6B9ZBX2"/>
<dbReference type="PANTHER" id="PTHR42852:SF6">
    <property type="entry name" value="THIOL:DISULFIDE INTERCHANGE PROTEIN DSBE"/>
    <property type="match status" value="1"/>
</dbReference>
<keyword evidence="7" id="KW-1185">Reference proteome</keyword>
<dbReference type="EMBL" id="CP048113">
    <property type="protein sequence ID" value="QHS58615.1"/>
    <property type="molecule type" value="Genomic_DNA"/>
</dbReference>
<evidence type="ECO:0000313" key="6">
    <source>
        <dbReference type="EMBL" id="QHS58615.1"/>
    </source>
</evidence>
<dbReference type="InterPro" id="IPR050553">
    <property type="entry name" value="Thioredoxin_ResA/DsbE_sf"/>
</dbReference>
<dbReference type="GO" id="GO:0030313">
    <property type="term" value="C:cell envelope"/>
    <property type="evidence" value="ECO:0007669"/>
    <property type="project" value="UniProtKB-SubCell"/>
</dbReference>
<feature type="domain" description="Thioredoxin" evidence="5">
    <location>
        <begin position="240"/>
        <end position="394"/>
    </location>
</feature>
<dbReference type="GO" id="GO:0016491">
    <property type="term" value="F:oxidoreductase activity"/>
    <property type="evidence" value="ECO:0007669"/>
    <property type="project" value="InterPro"/>
</dbReference>
<dbReference type="PANTHER" id="PTHR42852">
    <property type="entry name" value="THIOL:DISULFIDE INTERCHANGE PROTEIN DSBE"/>
    <property type="match status" value="1"/>
</dbReference>
<dbReference type="InterPro" id="IPR017937">
    <property type="entry name" value="Thioredoxin_CS"/>
</dbReference>
<evidence type="ECO:0000256" key="4">
    <source>
        <dbReference type="ARBA" id="ARBA00023284"/>
    </source>
</evidence>
<reference evidence="6 7" key="1">
    <citation type="submission" date="2020-01" db="EMBL/GenBank/DDBJ databases">
        <title>Complete genome sequence of Chitinophaga sp. H33E-04 isolated from quinoa roots.</title>
        <authorList>
            <person name="Weon H.-Y."/>
            <person name="Lee S.A."/>
        </authorList>
    </citation>
    <scope>NUCLEOTIDE SEQUENCE [LARGE SCALE GENOMIC DNA]</scope>
    <source>
        <strain evidence="6 7">H33E-04</strain>
    </source>
</reference>
<sequence>MKRLLVIVTGIAVTTHSMAQEKRGPFQLDGTITGKNSGYVHIRYGNGFYMEDSCAISNGSFSFKGMLSEPVMATISGGSDDGYDFYLDPGKQTINVKSPTFKEATVTGSASQTEYMELLEARAGVNQEMAPISHTLEEANKQYLNAIQARKSDAELAALKSKTDVARSRLLPLEERFRETTYDFFRSHPASYVTAAEMRLFVSYMKPDDLKSYISKMAPFLQTSIYGQELSDLLEKLQNGAPGSRAQLFSQPDVNGKPLTLMDFKGKYLLLDFWGSWCLPCRKNNVHLKDIYAQYKDKGLAILGVADNDSRPEDWKKAIDKDGIGIWNHVLRGLDPVKFKEDGKPQPGDIYSMYGVHAVPTQILINPEGVIIARFGNGGENYELLETKLAEILK</sequence>
<dbReference type="Pfam" id="PF00578">
    <property type="entry name" value="AhpC-TSA"/>
    <property type="match status" value="1"/>
</dbReference>
<dbReference type="PROSITE" id="PS00194">
    <property type="entry name" value="THIOREDOXIN_1"/>
    <property type="match status" value="1"/>
</dbReference>
<organism evidence="6 7">
    <name type="scientific">Chitinophaga agri</name>
    <dbReference type="NCBI Taxonomy" id="2703787"/>
    <lineage>
        <taxon>Bacteria</taxon>
        <taxon>Pseudomonadati</taxon>
        <taxon>Bacteroidota</taxon>
        <taxon>Chitinophagia</taxon>
        <taxon>Chitinophagales</taxon>
        <taxon>Chitinophagaceae</taxon>
        <taxon>Chitinophaga</taxon>
    </lineage>
</organism>
<dbReference type="GO" id="GO:0017004">
    <property type="term" value="P:cytochrome complex assembly"/>
    <property type="evidence" value="ECO:0007669"/>
    <property type="project" value="UniProtKB-KW"/>
</dbReference>
<evidence type="ECO:0000256" key="1">
    <source>
        <dbReference type="ARBA" id="ARBA00004196"/>
    </source>
</evidence>
<dbReference type="Pfam" id="PF14289">
    <property type="entry name" value="DUF4369"/>
    <property type="match status" value="1"/>
</dbReference>
<dbReference type="InterPro" id="IPR025380">
    <property type="entry name" value="DUF4369"/>
</dbReference>
<accession>A0A6B9ZBX2</accession>
<dbReference type="RefSeq" id="WP_162330318.1">
    <property type="nucleotide sequence ID" value="NZ_CP048113.1"/>
</dbReference>
<dbReference type="KEGG" id="chih:GWR21_03080"/>
<dbReference type="GO" id="GO:0016209">
    <property type="term" value="F:antioxidant activity"/>
    <property type="evidence" value="ECO:0007669"/>
    <property type="project" value="InterPro"/>
</dbReference>
<dbReference type="InterPro" id="IPR000866">
    <property type="entry name" value="AhpC/TSA"/>
</dbReference>
<dbReference type="SUPFAM" id="SSF52833">
    <property type="entry name" value="Thioredoxin-like"/>
    <property type="match status" value="1"/>
</dbReference>
<keyword evidence="4" id="KW-0676">Redox-active center</keyword>
<protein>
    <submittedName>
        <fullName evidence="6">AhpC/TSA family protein</fullName>
    </submittedName>
</protein>
<dbReference type="InterPro" id="IPR013766">
    <property type="entry name" value="Thioredoxin_domain"/>
</dbReference>
<keyword evidence="3" id="KW-1015">Disulfide bond</keyword>
<dbReference type="PROSITE" id="PS51352">
    <property type="entry name" value="THIOREDOXIN_2"/>
    <property type="match status" value="1"/>
</dbReference>
<name>A0A6B9ZBX2_9BACT</name>
<evidence type="ECO:0000256" key="3">
    <source>
        <dbReference type="ARBA" id="ARBA00023157"/>
    </source>
</evidence>
<dbReference type="Proteomes" id="UP000476411">
    <property type="component" value="Chromosome"/>
</dbReference>
<dbReference type="Gene3D" id="3.40.30.10">
    <property type="entry name" value="Glutaredoxin"/>
    <property type="match status" value="1"/>
</dbReference>
<evidence type="ECO:0000259" key="5">
    <source>
        <dbReference type="PROSITE" id="PS51352"/>
    </source>
</evidence>
<evidence type="ECO:0000313" key="7">
    <source>
        <dbReference type="Proteomes" id="UP000476411"/>
    </source>
</evidence>
<evidence type="ECO:0000256" key="2">
    <source>
        <dbReference type="ARBA" id="ARBA00022748"/>
    </source>
</evidence>
<gene>
    <name evidence="6" type="ORF">GWR21_03080</name>
</gene>
<comment type="subcellular location">
    <subcellularLocation>
        <location evidence="1">Cell envelope</location>
    </subcellularLocation>
</comment>
<dbReference type="InterPro" id="IPR036249">
    <property type="entry name" value="Thioredoxin-like_sf"/>
</dbReference>
<keyword evidence="2" id="KW-0201">Cytochrome c-type biogenesis</keyword>
<dbReference type="CDD" id="cd02966">
    <property type="entry name" value="TlpA_like_family"/>
    <property type="match status" value="1"/>
</dbReference>